<keyword evidence="3 6" id="KW-0812">Transmembrane</keyword>
<feature type="transmembrane region" description="Helical" evidence="6">
    <location>
        <begin position="144"/>
        <end position="166"/>
    </location>
</feature>
<dbReference type="PROSITE" id="PS50850">
    <property type="entry name" value="MFS"/>
    <property type="match status" value="1"/>
</dbReference>
<evidence type="ECO:0000256" key="3">
    <source>
        <dbReference type="ARBA" id="ARBA00022692"/>
    </source>
</evidence>
<dbReference type="Proteomes" id="UP000078397">
    <property type="component" value="Unassembled WGS sequence"/>
</dbReference>
<dbReference type="EMBL" id="LSBJ02000001">
    <property type="protein sequence ID" value="OAQ73674.2"/>
    <property type="molecule type" value="Genomic_DNA"/>
</dbReference>
<dbReference type="InterPro" id="IPR011701">
    <property type="entry name" value="MFS"/>
</dbReference>
<dbReference type="AlphaFoldDB" id="A0A179G7A4"/>
<keyword evidence="4 6" id="KW-1133">Transmembrane helix</keyword>
<evidence type="ECO:0000259" key="7">
    <source>
        <dbReference type="PROSITE" id="PS50850"/>
    </source>
</evidence>
<reference evidence="8 9" key="1">
    <citation type="journal article" date="2016" name="PLoS Pathog.">
        <title>Biosynthesis of antibiotic leucinostatins in bio-control fungus Purpureocillium lilacinum and their inhibition on phytophthora revealed by genome mining.</title>
        <authorList>
            <person name="Wang G."/>
            <person name="Liu Z."/>
            <person name="Lin R."/>
            <person name="Li E."/>
            <person name="Mao Z."/>
            <person name="Ling J."/>
            <person name="Yang Y."/>
            <person name="Yin W.B."/>
            <person name="Xie B."/>
        </authorList>
    </citation>
    <scope>NUCLEOTIDE SEQUENCE [LARGE SCALE GENOMIC DNA]</scope>
    <source>
        <strain evidence="8">170</strain>
    </source>
</reference>
<evidence type="ECO:0000256" key="6">
    <source>
        <dbReference type="SAM" id="Phobius"/>
    </source>
</evidence>
<evidence type="ECO:0000256" key="4">
    <source>
        <dbReference type="ARBA" id="ARBA00022989"/>
    </source>
</evidence>
<organism evidence="8 9">
    <name type="scientific">Pochonia chlamydosporia 170</name>
    <dbReference type="NCBI Taxonomy" id="1380566"/>
    <lineage>
        <taxon>Eukaryota</taxon>
        <taxon>Fungi</taxon>
        <taxon>Dikarya</taxon>
        <taxon>Ascomycota</taxon>
        <taxon>Pezizomycotina</taxon>
        <taxon>Sordariomycetes</taxon>
        <taxon>Hypocreomycetidae</taxon>
        <taxon>Hypocreales</taxon>
        <taxon>Clavicipitaceae</taxon>
        <taxon>Pochonia</taxon>
    </lineage>
</organism>
<feature type="transmembrane region" description="Helical" evidence="6">
    <location>
        <begin position="432"/>
        <end position="452"/>
    </location>
</feature>
<keyword evidence="2" id="KW-0813">Transport</keyword>
<feature type="transmembrane region" description="Helical" evidence="6">
    <location>
        <begin position="401"/>
        <end position="420"/>
    </location>
</feature>
<dbReference type="PANTHER" id="PTHR43791:SF103">
    <property type="entry name" value="MAJOR FACILITATOR SUPERFAMILY (MFS) PROFILE DOMAIN-CONTAINING PROTEIN-RELATED"/>
    <property type="match status" value="1"/>
</dbReference>
<dbReference type="Gene3D" id="1.20.1250.20">
    <property type="entry name" value="MFS general substrate transporter like domains"/>
    <property type="match status" value="1"/>
</dbReference>
<dbReference type="KEGG" id="pchm:VFPPC_01338"/>
<protein>
    <submittedName>
        <fullName evidence="8">Pantothenate transporter</fullName>
    </submittedName>
</protein>
<dbReference type="InterPro" id="IPR036259">
    <property type="entry name" value="MFS_trans_sf"/>
</dbReference>
<keyword evidence="5 6" id="KW-0472">Membrane</keyword>
<dbReference type="InterPro" id="IPR020846">
    <property type="entry name" value="MFS_dom"/>
</dbReference>
<comment type="caution">
    <text evidence="8">The sequence shown here is derived from an EMBL/GenBank/DDBJ whole genome shotgun (WGS) entry which is preliminary data.</text>
</comment>
<keyword evidence="9" id="KW-1185">Reference proteome</keyword>
<feature type="domain" description="Major facilitator superfamily (MFS) profile" evidence="7">
    <location>
        <begin position="58"/>
        <end position="488"/>
    </location>
</feature>
<sequence>MATKETSHHVEDEGLEKVVGTIGKDQDDAGAFIAQTGGVFEYSAKEANIVRWKLDLILLPMMTITYLLSFMDKVALGQASIFGIMEGDVSFPAFLNREEDIDTNVIQHLTGQEYSWASAIFYFGYLIAQYPCSILMQKMPIGKYFGVMIVLWGVATTCQAATNSFATLATCRFFLGAFETCISPVLTILVGQYWTRKEHPMRAVAWWAGAGIGGFVADGITYSVSGGAWTHSKYSTWQLVFLVFGPISIAWGVFIFFAMPTSPMTAWFLTEREREIAVLRVIQNHTGIENRRYKTYQAREALLDPQVWMLCANSFLQCIPGGGLTAFGKIVITGLGYSDRDAVIMSYPCDAVQLTSVVVSGVLAQAIPNIRIALMIVTNIIVLIGSVLVEELPVSKTLGPMFILYVNTVPYIMCMSLVASNIGGFTKKATTGVMMFMSYSVGQIVAPHFFLASEKPRYPTGFRAFYISLALMIVVEILMIVYLKIQNRKKEQAAAESAASGVASSTDFMDLTDKEHPEFRYVF</sequence>
<comment type="subcellular location">
    <subcellularLocation>
        <location evidence="1">Membrane</location>
        <topology evidence="1">Multi-pass membrane protein</topology>
    </subcellularLocation>
</comment>
<gene>
    <name evidence="8" type="ORF">VFPPC_01338</name>
</gene>
<evidence type="ECO:0000313" key="9">
    <source>
        <dbReference type="Proteomes" id="UP000078397"/>
    </source>
</evidence>
<dbReference type="PANTHER" id="PTHR43791">
    <property type="entry name" value="PERMEASE-RELATED"/>
    <property type="match status" value="1"/>
</dbReference>
<name>A0A179G7A4_METCM</name>
<feature type="transmembrane region" description="Helical" evidence="6">
    <location>
        <begin position="236"/>
        <end position="259"/>
    </location>
</feature>
<evidence type="ECO:0000256" key="1">
    <source>
        <dbReference type="ARBA" id="ARBA00004141"/>
    </source>
</evidence>
<dbReference type="RefSeq" id="XP_022284734.1">
    <property type="nucleotide sequence ID" value="XM_022428220.1"/>
</dbReference>
<dbReference type="GO" id="GO:0022857">
    <property type="term" value="F:transmembrane transporter activity"/>
    <property type="evidence" value="ECO:0007669"/>
    <property type="project" value="InterPro"/>
</dbReference>
<accession>A0A179G7A4</accession>
<dbReference type="OrthoDB" id="6730379at2759"/>
<feature type="transmembrane region" description="Helical" evidence="6">
    <location>
        <begin position="203"/>
        <end position="224"/>
    </location>
</feature>
<dbReference type="SUPFAM" id="SSF103473">
    <property type="entry name" value="MFS general substrate transporter"/>
    <property type="match status" value="1"/>
</dbReference>
<feature type="transmembrane region" description="Helical" evidence="6">
    <location>
        <begin position="372"/>
        <end position="389"/>
    </location>
</feature>
<evidence type="ECO:0000256" key="2">
    <source>
        <dbReference type="ARBA" id="ARBA00022448"/>
    </source>
</evidence>
<dbReference type="GeneID" id="28845176"/>
<evidence type="ECO:0000313" key="8">
    <source>
        <dbReference type="EMBL" id="OAQ73674.2"/>
    </source>
</evidence>
<dbReference type="Pfam" id="PF07690">
    <property type="entry name" value="MFS_1"/>
    <property type="match status" value="1"/>
</dbReference>
<dbReference type="GO" id="GO:0016020">
    <property type="term" value="C:membrane"/>
    <property type="evidence" value="ECO:0007669"/>
    <property type="project" value="UniProtKB-SubCell"/>
</dbReference>
<feature type="transmembrane region" description="Helical" evidence="6">
    <location>
        <begin position="172"/>
        <end position="191"/>
    </location>
</feature>
<proteinExistence type="predicted"/>
<feature type="transmembrane region" description="Helical" evidence="6">
    <location>
        <begin position="464"/>
        <end position="483"/>
    </location>
</feature>
<evidence type="ECO:0000256" key="5">
    <source>
        <dbReference type="ARBA" id="ARBA00023136"/>
    </source>
</evidence>